<feature type="domain" description="Peptidase S9 prolyl oligopeptidase catalytic" evidence="2">
    <location>
        <begin position="3"/>
        <end position="160"/>
    </location>
</feature>
<protein>
    <submittedName>
        <fullName evidence="3">Dipeptidyl aminopeptidase/acylaminoacyl peptidase</fullName>
    </submittedName>
</protein>
<dbReference type="GO" id="GO:0004177">
    <property type="term" value="F:aminopeptidase activity"/>
    <property type="evidence" value="ECO:0007669"/>
    <property type="project" value="UniProtKB-KW"/>
</dbReference>
<sequence>MMNLVELAKQLPYADTDRKVMLGFSRGGLMTYLAIRKKVSLRAAVVMSGPTDLVDLYHKRTNIMKGILDRLVGHPSKNEDEYIKRSPIEWADDINVPLLIFHGGKDEMVPLQQVRDFVRKLDELNKDYRYVEYPDSDHSLRDKFDEVRTRIVDFFNEQLKQ</sequence>
<gene>
    <name evidence="3" type="ORF">J2736_001516</name>
</gene>
<dbReference type="EMBL" id="JAVDSB010000001">
    <property type="protein sequence ID" value="MDR6550333.1"/>
    <property type="molecule type" value="Genomic_DNA"/>
</dbReference>
<comment type="caution">
    <text evidence="3">The sequence shown here is derived from an EMBL/GenBank/DDBJ whole genome shotgun (WGS) entry which is preliminary data.</text>
</comment>
<reference evidence="3 4" key="1">
    <citation type="submission" date="2023-07" db="EMBL/GenBank/DDBJ databases">
        <title>Sorghum-associated microbial communities from plants grown in Nebraska, USA.</title>
        <authorList>
            <person name="Schachtman D."/>
        </authorList>
    </citation>
    <scope>NUCLEOTIDE SEQUENCE [LARGE SCALE GENOMIC DNA]</scope>
    <source>
        <strain evidence="3 4">CC258</strain>
    </source>
</reference>
<dbReference type="InterPro" id="IPR001375">
    <property type="entry name" value="Peptidase_S9_cat"/>
</dbReference>
<keyword evidence="3" id="KW-0031">Aminopeptidase</keyword>
<accession>A0ABU1NSB8</accession>
<keyword evidence="3" id="KW-0645">Protease</keyword>
<evidence type="ECO:0000313" key="3">
    <source>
        <dbReference type="EMBL" id="MDR6550333.1"/>
    </source>
</evidence>
<dbReference type="SUPFAM" id="SSF53474">
    <property type="entry name" value="alpha/beta-Hydrolases"/>
    <property type="match status" value="1"/>
</dbReference>
<name>A0ABU1NSB8_9BACL</name>
<organism evidence="3 4">
    <name type="scientific">Paenibacillus qinlingensis</name>
    <dbReference type="NCBI Taxonomy" id="1837343"/>
    <lineage>
        <taxon>Bacteria</taxon>
        <taxon>Bacillati</taxon>
        <taxon>Bacillota</taxon>
        <taxon>Bacilli</taxon>
        <taxon>Bacillales</taxon>
        <taxon>Paenibacillaceae</taxon>
        <taxon>Paenibacillus</taxon>
    </lineage>
</organism>
<dbReference type="PANTHER" id="PTHR42776">
    <property type="entry name" value="SERINE PEPTIDASE S9 FAMILY MEMBER"/>
    <property type="match status" value="1"/>
</dbReference>
<keyword evidence="1" id="KW-0378">Hydrolase</keyword>
<proteinExistence type="predicted"/>
<evidence type="ECO:0000259" key="2">
    <source>
        <dbReference type="Pfam" id="PF00326"/>
    </source>
</evidence>
<dbReference type="Proteomes" id="UP001267290">
    <property type="component" value="Unassembled WGS sequence"/>
</dbReference>
<evidence type="ECO:0000313" key="4">
    <source>
        <dbReference type="Proteomes" id="UP001267290"/>
    </source>
</evidence>
<dbReference type="PANTHER" id="PTHR42776:SF27">
    <property type="entry name" value="DIPEPTIDYL PEPTIDASE FAMILY MEMBER 6"/>
    <property type="match status" value="1"/>
</dbReference>
<dbReference type="Gene3D" id="3.40.50.1820">
    <property type="entry name" value="alpha/beta hydrolase"/>
    <property type="match status" value="1"/>
</dbReference>
<evidence type="ECO:0000256" key="1">
    <source>
        <dbReference type="ARBA" id="ARBA00022801"/>
    </source>
</evidence>
<dbReference type="InterPro" id="IPR029058">
    <property type="entry name" value="AB_hydrolase_fold"/>
</dbReference>
<keyword evidence="4" id="KW-1185">Reference proteome</keyword>
<dbReference type="Pfam" id="PF00326">
    <property type="entry name" value="Peptidase_S9"/>
    <property type="match status" value="1"/>
</dbReference>